<organism evidence="2 3">
    <name type="scientific">Hyalangium minutum</name>
    <dbReference type="NCBI Taxonomy" id="394096"/>
    <lineage>
        <taxon>Bacteria</taxon>
        <taxon>Pseudomonadati</taxon>
        <taxon>Myxococcota</taxon>
        <taxon>Myxococcia</taxon>
        <taxon>Myxococcales</taxon>
        <taxon>Cystobacterineae</taxon>
        <taxon>Archangiaceae</taxon>
        <taxon>Hyalangium</taxon>
    </lineage>
</organism>
<feature type="region of interest" description="Disordered" evidence="1">
    <location>
        <begin position="77"/>
        <end position="175"/>
    </location>
</feature>
<gene>
    <name evidence="2" type="ORF">DB31_0962</name>
</gene>
<accession>A0A085WFM6</accession>
<dbReference type="OrthoDB" id="5383382at2"/>
<dbReference type="STRING" id="394096.DB31_0962"/>
<protein>
    <submittedName>
        <fullName evidence="2">Uncharacterized protein</fullName>
    </submittedName>
</protein>
<dbReference type="EMBL" id="JMCB01000010">
    <property type="protein sequence ID" value="KFE66489.1"/>
    <property type="molecule type" value="Genomic_DNA"/>
</dbReference>
<keyword evidence="3" id="KW-1185">Reference proteome</keyword>
<name>A0A085WFM6_9BACT</name>
<dbReference type="RefSeq" id="WP_157232171.1">
    <property type="nucleotide sequence ID" value="NZ_JMCB01000010.1"/>
</dbReference>
<comment type="caution">
    <text evidence="2">The sequence shown here is derived from an EMBL/GenBank/DDBJ whole genome shotgun (WGS) entry which is preliminary data.</text>
</comment>
<sequence>MDGAIVQAMMIAAKDFIPSPSEQFPCWTKPEHFLFDVIRKGDIIFVSISPDYFAQGCERYTAPLDWGAKYAISTDGRILTQEDGSDDGPEWESPPSSPDAGTDDHAAHRRVYNLSDLDRMDSAPVEDPPFFTRPEWQAQHPWPPSRKPRTPALPDGGTPDGGVHSDGGSPAVPPR</sequence>
<evidence type="ECO:0000256" key="1">
    <source>
        <dbReference type="SAM" id="MobiDB-lite"/>
    </source>
</evidence>
<dbReference type="Proteomes" id="UP000028725">
    <property type="component" value="Unassembled WGS sequence"/>
</dbReference>
<proteinExistence type="predicted"/>
<evidence type="ECO:0000313" key="3">
    <source>
        <dbReference type="Proteomes" id="UP000028725"/>
    </source>
</evidence>
<reference evidence="2 3" key="1">
    <citation type="submission" date="2014-04" db="EMBL/GenBank/DDBJ databases">
        <title>Genome assembly of Hyalangium minutum DSM 14724.</title>
        <authorList>
            <person name="Sharma G."/>
            <person name="Subramanian S."/>
        </authorList>
    </citation>
    <scope>NUCLEOTIDE SEQUENCE [LARGE SCALE GENOMIC DNA]</scope>
    <source>
        <strain evidence="2 3">DSM 14724</strain>
    </source>
</reference>
<evidence type="ECO:0000313" key="2">
    <source>
        <dbReference type="EMBL" id="KFE66489.1"/>
    </source>
</evidence>
<dbReference type="AlphaFoldDB" id="A0A085WFM6"/>